<evidence type="ECO:0000256" key="1">
    <source>
        <dbReference type="SAM" id="Phobius"/>
    </source>
</evidence>
<dbReference type="KEGG" id="tgi:RBB81_20980"/>
<reference evidence="2" key="1">
    <citation type="submission" date="2023-08" db="EMBL/GenBank/DDBJ databases">
        <authorList>
            <person name="Messyasz A."/>
            <person name="Mannisto M.K."/>
            <person name="Kerkhof L.J."/>
            <person name="Haggblom M."/>
        </authorList>
    </citation>
    <scope>NUCLEOTIDE SEQUENCE</scope>
    <source>
        <strain evidence="2">M8UP39</strain>
    </source>
</reference>
<dbReference type="AlphaFoldDB" id="A0AAU7YZT4"/>
<name>A0AAU7YZT4_9BACT</name>
<gene>
    <name evidence="2" type="ORF">RBB81_20980</name>
</gene>
<accession>A0AAU7YZT4</accession>
<reference evidence="2" key="2">
    <citation type="journal article" date="2024" name="Environ. Microbiol.">
        <title>Genome analysis and description of Tunturibacter gen. nov. expands the diversity of Terriglobia in tundra soils.</title>
        <authorList>
            <person name="Messyasz A."/>
            <person name="Mannisto M.K."/>
            <person name="Kerkhof L.J."/>
            <person name="Haggblom M.M."/>
        </authorList>
    </citation>
    <scope>NUCLEOTIDE SEQUENCE</scope>
    <source>
        <strain evidence="2">M8UP39</strain>
    </source>
</reference>
<dbReference type="RefSeq" id="WP_353072023.1">
    <property type="nucleotide sequence ID" value="NZ_CP132938.1"/>
</dbReference>
<organism evidence="2">
    <name type="scientific">Tunturiibacter gelidiferens</name>
    <dbReference type="NCBI Taxonomy" id="3069689"/>
    <lineage>
        <taxon>Bacteria</taxon>
        <taxon>Pseudomonadati</taxon>
        <taxon>Acidobacteriota</taxon>
        <taxon>Terriglobia</taxon>
        <taxon>Terriglobales</taxon>
        <taxon>Acidobacteriaceae</taxon>
        <taxon>Tunturiibacter</taxon>
    </lineage>
</organism>
<evidence type="ECO:0000313" key="2">
    <source>
        <dbReference type="EMBL" id="XCB22027.1"/>
    </source>
</evidence>
<proteinExistence type="predicted"/>
<keyword evidence="1" id="KW-1133">Transmembrane helix</keyword>
<keyword evidence="1" id="KW-0472">Membrane</keyword>
<sequence length="187" mass="21425">MRTTCFLGGLAIFLVALVVIAAYYYFRHRRRQRFPYGDWESLLKRLTLVDRDAIALIALDLIDESGRRRTEEDDSALEPSRIFTLIGGLEGLKVLERNCAVLVDLAFYVQQWYPEALAVAEHLRLNTREIEWHVSRLKGAARTGKLETAFADSAQRAIATYYMMTRRVLALYENGNLPGVEDLQRAL</sequence>
<feature type="transmembrane region" description="Helical" evidence="1">
    <location>
        <begin position="6"/>
        <end position="26"/>
    </location>
</feature>
<keyword evidence="1" id="KW-0812">Transmembrane</keyword>
<dbReference type="EMBL" id="CP132938">
    <property type="protein sequence ID" value="XCB22027.1"/>
    <property type="molecule type" value="Genomic_DNA"/>
</dbReference>
<protein>
    <submittedName>
        <fullName evidence="2">Uncharacterized protein</fullName>
    </submittedName>
</protein>